<accession>A0A9N9FP63</accession>
<dbReference type="Proteomes" id="UP000789508">
    <property type="component" value="Unassembled WGS sequence"/>
</dbReference>
<evidence type="ECO:0000313" key="3">
    <source>
        <dbReference type="Proteomes" id="UP000789508"/>
    </source>
</evidence>
<proteinExistence type="predicted"/>
<feature type="region of interest" description="Disordered" evidence="1">
    <location>
        <begin position="42"/>
        <end position="86"/>
    </location>
</feature>
<dbReference type="OrthoDB" id="2440011at2759"/>
<organism evidence="2 3">
    <name type="scientific">Ambispora leptoticha</name>
    <dbReference type="NCBI Taxonomy" id="144679"/>
    <lineage>
        <taxon>Eukaryota</taxon>
        <taxon>Fungi</taxon>
        <taxon>Fungi incertae sedis</taxon>
        <taxon>Mucoromycota</taxon>
        <taxon>Glomeromycotina</taxon>
        <taxon>Glomeromycetes</taxon>
        <taxon>Archaeosporales</taxon>
        <taxon>Ambisporaceae</taxon>
        <taxon>Ambispora</taxon>
    </lineage>
</organism>
<keyword evidence="3" id="KW-1185">Reference proteome</keyword>
<dbReference type="AlphaFoldDB" id="A0A9N9FP63"/>
<name>A0A9N9FP63_9GLOM</name>
<dbReference type="EMBL" id="CAJVPS010001777">
    <property type="protein sequence ID" value="CAG8550190.1"/>
    <property type="molecule type" value="Genomic_DNA"/>
</dbReference>
<comment type="caution">
    <text evidence="2">The sequence shown here is derived from an EMBL/GenBank/DDBJ whole genome shotgun (WGS) entry which is preliminary data.</text>
</comment>
<evidence type="ECO:0000256" key="1">
    <source>
        <dbReference type="SAM" id="MobiDB-lite"/>
    </source>
</evidence>
<evidence type="ECO:0000313" key="2">
    <source>
        <dbReference type="EMBL" id="CAG8550190.1"/>
    </source>
</evidence>
<gene>
    <name evidence="2" type="ORF">ALEPTO_LOCUS5838</name>
</gene>
<sequence length="229" mass="26437">MESWPTNDAGSRVSFHRKNILRNTKIFKKSLENTKQKFEVDQELINKYPKRNTNTDKTNKNTQTHAKPQQKTPSSKIIYHKPKNDDFSSLRNRKFYSSTSSSLRSDNNSIQNKISSNATTTAPNVIQRLPPIGDLILFYHGYPKHQLIIEGAFMAMRIENGEWVSDYDRWAIRSRLSVELSKKCPPGSLDFLSWQALADLWRRIPNTNYESSYPKPLSPSTINMRTAVV</sequence>
<reference evidence="2" key="1">
    <citation type="submission" date="2021-06" db="EMBL/GenBank/DDBJ databases">
        <authorList>
            <person name="Kallberg Y."/>
            <person name="Tangrot J."/>
            <person name="Rosling A."/>
        </authorList>
    </citation>
    <scope>NUCLEOTIDE SEQUENCE</scope>
    <source>
        <strain evidence="2">FL130A</strain>
    </source>
</reference>
<feature type="compositionally biased region" description="Polar residues" evidence="1">
    <location>
        <begin position="63"/>
        <end position="75"/>
    </location>
</feature>
<protein>
    <submittedName>
        <fullName evidence="2">7109_t:CDS:1</fullName>
    </submittedName>
</protein>